<dbReference type="InterPro" id="IPR006342">
    <property type="entry name" value="FkbM_mtfrase"/>
</dbReference>
<dbReference type="Proteomes" id="UP001576774">
    <property type="component" value="Unassembled WGS sequence"/>
</dbReference>
<evidence type="ECO:0000313" key="3">
    <source>
        <dbReference type="Proteomes" id="UP001576774"/>
    </source>
</evidence>
<dbReference type="PANTHER" id="PTHR34203">
    <property type="entry name" value="METHYLTRANSFERASE, FKBM FAMILY PROTEIN"/>
    <property type="match status" value="1"/>
</dbReference>
<protein>
    <submittedName>
        <fullName evidence="2">FkbM family methyltransferase</fullName>
        <ecNumber evidence="2">2.1.1.-</ecNumber>
    </submittedName>
</protein>
<comment type="caution">
    <text evidence="2">The sequence shown here is derived from an EMBL/GenBank/DDBJ whole genome shotgun (WGS) entry which is preliminary data.</text>
</comment>
<dbReference type="Gene3D" id="3.40.50.150">
    <property type="entry name" value="Vaccinia Virus protein VP39"/>
    <property type="match status" value="1"/>
</dbReference>
<keyword evidence="3" id="KW-1185">Reference proteome</keyword>
<evidence type="ECO:0000259" key="1">
    <source>
        <dbReference type="Pfam" id="PF05050"/>
    </source>
</evidence>
<dbReference type="EMBL" id="JBHFNQ010000219">
    <property type="protein sequence ID" value="MFB2881272.1"/>
    <property type="molecule type" value="Genomic_DNA"/>
</dbReference>
<dbReference type="EC" id="2.1.1.-" evidence="2"/>
<dbReference type="GO" id="GO:0008168">
    <property type="term" value="F:methyltransferase activity"/>
    <property type="evidence" value="ECO:0007669"/>
    <property type="project" value="UniProtKB-KW"/>
</dbReference>
<dbReference type="GO" id="GO:0032259">
    <property type="term" value="P:methylation"/>
    <property type="evidence" value="ECO:0007669"/>
    <property type="project" value="UniProtKB-KW"/>
</dbReference>
<dbReference type="InterPro" id="IPR052514">
    <property type="entry name" value="SAM-dependent_MTase"/>
</dbReference>
<dbReference type="RefSeq" id="WP_413274256.1">
    <property type="nucleotide sequence ID" value="NZ_JBHFNQ010000219.1"/>
</dbReference>
<dbReference type="NCBIfam" id="TIGR01444">
    <property type="entry name" value="fkbM_fam"/>
    <property type="match status" value="1"/>
</dbReference>
<keyword evidence="2" id="KW-0489">Methyltransferase</keyword>
<gene>
    <name evidence="2" type="ORF">ACE1CC_30845</name>
</gene>
<evidence type="ECO:0000313" key="2">
    <source>
        <dbReference type="EMBL" id="MFB2881272.1"/>
    </source>
</evidence>
<dbReference type="InterPro" id="IPR029063">
    <property type="entry name" value="SAM-dependent_MTases_sf"/>
</dbReference>
<dbReference type="Pfam" id="PF05050">
    <property type="entry name" value="Methyltransf_21"/>
    <property type="match status" value="1"/>
</dbReference>
<reference evidence="2 3" key="1">
    <citation type="submission" date="2024-09" db="EMBL/GenBank/DDBJ databases">
        <title>Floridaenema gen nov. (Aerosakkonemataceae, Aerosakkonematales ord. nov., Cyanobacteria) from benthic tropical and subtropical fresh waters, with the description of four new species.</title>
        <authorList>
            <person name="Moretto J.A."/>
            <person name="Berthold D.E."/>
            <person name="Lefler F.W."/>
            <person name="Huang I.-S."/>
            <person name="Laughinghouse H. IV."/>
        </authorList>
    </citation>
    <scope>NUCLEOTIDE SEQUENCE [LARGE SCALE GENOMIC DNA]</scope>
    <source>
        <strain evidence="2 3">BLCC-F46</strain>
    </source>
</reference>
<name>A0ABV4XEP8_9CYAN</name>
<sequence length="278" mass="31477">MKKSLKKPQTFETVRLPWNAEIRVRTSDLIGHALYTSGFFDLIVSEAVWRLIEKGDQVIDVGANIGYMTSLMASRVGKSGKVTAFEPHPLTFKELVHNVQNFMNYYDVNNIDIYQLAVSNKSGTDFLNVSNPDPAFAAINRENNAWEDPKSNIEVSVTRLDDIFDETEKISLIKIDVEGHEMSVLEGADNLISKGKIKHIVFEEHGQYPTPTMEFLASKGYTLWSLGRNFWGPVLFAPNEPRGRQLWDPPNYLATKEPNWVLARMKSRGWQVLTGGGR</sequence>
<dbReference type="PANTHER" id="PTHR34203:SF15">
    <property type="entry name" value="SLL1173 PROTEIN"/>
    <property type="match status" value="1"/>
</dbReference>
<accession>A0ABV4XEP8</accession>
<keyword evidence="2" id="KW-0808">Transferase</keyword>
<feature type="domain" description="Methyltransferase FkbM" evidence="1">
    <location>
        <begin position="60"/>
        <end position="221"/>
    </location>
</feature>
<proteinExistence type="predicted"/>
<organism evidence="2 3">
    <name type="scientific">Floridaenema aerugineum BLCC-F46</name>
    <dbReference type="NCBI Taxonomy" id="3153654"/>
    <lineage>
        <taxon>Bacteria</taxon>
        <taxon>Bacillati</taxon>
        <taxon>Cyanobacteriota</taxon>
        <taxon>Cyanophyceae</taxon>
        <taxon>Oscillatoriophycideae</taxon>
        <taxon>Aerosakkonematales</taxon>
        <taxon>Aerosakkonemataceae</taxon>
        <taxon>Floridanema</taxon>
        <taxon>Floridanema aerugineum</taxon>
    </lineage>
</organism>
<dbReference type="SUPFAM" id="SSF53335">
    <property type="entry name" value="S-adenosyl-L-methionine-dependent methyltransferases"/>
    <property type="match status" value="1"/>
</dbReference>